<dbReference type="Gene3D" id="1.10.132.20">
    <property type="entry name" value="Ribosome-recycling factor"/>
    <property type="match status" value="1"/>
</dbReference>
<organism evidence="6 7">
    <name type="scientific">Eptatretus burgeri</name>
    <name type="common">Inshore hagfish</name>
    <dbReference type="NCBI Taxonomy" id="7764"/>
    <lineage>
        <taxon>Eukaryota</taxon>
        <taxon>Metazoa</taxon>
        <taxon>Chordata</taxon>
        <taxon>Craniata</taxon>
        <taxon>Vertebrata</taxon>
        <taxon>Cyclostomata</taxon>
        <taxon>Myxini</taxon>
        <taxon>Myxiniformes</taxon>
        <taxon>Myxinidae</taxon>
        <taxon>Eptatretinae</taxon>
        <taxon>Eptatretus</taxon>
    </lineage>
</organism>
<evidence type="ECO:0000256" key="3">
    <source>
        <dbReference type="ARBA" id="ARBA00022917"/>
    </source>
</evidence>
<evidence type="ECO:0000256" key="4">
    <source>
        <dbReference type="ARBA" id="ARBA00033107"/>
    </source>
</evidence>
<dbReference type="SUPFAM" id="SSF55194">
    <property type="entry name" value="Ribosome recycling factor, RRF"/>
    <property type="match status" value="1"/>
</dbReference>
<dbReference type="PANTHER" id="PTHR20982">
    <property type="entry name" value="RIBOSOME RECYCLING FACTOR"/>
    <property type="match status" value="1"/>
</dbReference>
<dbReference type="AlphaFoldDB" id="A0A8C4NEZ7"/>
<comment type="similarity">
    <text evidence="1">Belongs to the RRF family.</text>
</comment>
<sequence length="241" mass="26853">MAALWHRAFRLCMLSGRQLVFLADGSYGSTAVTLHVRHMAKKGKGRTSRMTVREDLLGDVLDMQDVRVRMKDVLDRLREQFLHSLSLRSSTGVVDRLPVTFGQETVPLNQLGVVTLMKPHLLTINLGSNPEAKSAVLEALTASGMNLNPQSKENTIEVPIPRVSREQREALSQKARQVTNEAKQGLREVRGHAITSVRKVEGVSKDTLHLVEKQVDQLASDYSVQADKLLEAKTNELLQNK</sequence>
<keyword evidence="7" id="KW-1185">Reference proteome</keyword>
<keyword evidence="3" id="KW-0648">Protein biosynthesis</keyword>
<dbReference type="InterPro" id="IPR002661">
    <property type="entry name" value="Ribosome_recyc_fac"/>
</dbReference>
<dbReference type="GeneTree" id="ENSGT00390000005084"/>
<name>A0A8C4NEZ7_EPTBU</name>
<evidence type="ECO:0000313" key="7">
    <source>
        <dbReference type="Proteomes" id="UP000694388"/>
    </source>
</evidence>
<dbReference type="GO" id="GO:0043023">
    <property type="term" value="F:ribosomal large subunit binding"/>
    <property type="evidence" value="ECO:0007669"/>
    <property type="project" value="TreeGrafter"/>
</dbReference>
<dbReference type="GO" id="GO:0006412">
    <property type="term" value="P:translation"/>
    <property type="evidence" value="ECO:0007669"/>
    <property type="project" value="UniProtKB-KW"/>
</dbReference>
<evidence type="ECO:0000256" key="1">
    <source>
        <dbReference type="ARBA" id="ARBA00005912"/>
    </source>
</evidence>
<evidence type="ECO:0000256" key="2">
    <source>
        <dbReference type="ARBA" id="ARBA00020581"/>
    </source>
</evidence>
<dbReference type="InterPro" id="IPR036191">
    <property type="entry name" value="RRF_sf"/>
</dbReference>
<proteinExistence type="inferred from homology"/>
<dbReference type="Ensembl" id="ENSEBUT00000006101.1">
    <property type="protein sequence ID" value="ENSEBUP00000005660.1"/>
    <property type="gene ID" value="ENSEBUG00000003834.1"/>
</dbReference>
<dbReference type="Gene3D" id="3.30.1360.40">
    <property type="match status" value="1"/>
</dbReference>
<dbReference type="PANTHER" id="PTHR20982:SF3">
    <property type="entry name" value="MITOCHONDRIAL RIBOSOME RECYCLING FACTOR PSEUDO 1"/>
    <property type="match status" value="1"/>
</dbReference>
<evidence type="ECO:0000313" key="6">
    <source>
        <dbReference type="Ensembl" id="ENSEBUP00000005660.1"/>
    </source>
</evidence>
<reference evidence="6" key="2">
    <citation type="submission" date="2025-09" db="UniProtKB">
        <authorList>
            <consortium name="Ensembl"/>
        </authorList>
    </citation>
    <scope>IDENTIFICATION</scope>
</reference>
<dbReference type="Pfam" id="PF01765">
    <property type="entry name" value="RRF"/>
    <property type="match status" value="1"/>
</dbReference>
<accession>A0A8C4NEZ7</accession>
<dbReference type="InterPro" id="IPR023584">
    <property type="entry name" value="Ribosome_recyc_fac_dom"/>
</dbReference>
<evidence type="ECO:0000259" key="5">
    <source>
        <dbReference type="Pfam" id="PF01765"/>
    </source>
</evidence>
<dbReference type="Proteomes" id="UP000694388">
    <property type="component" value="Unplaced"/>
</dbReference>
<protein>
    <recommendedName>
        <fullName evidence="2">Ribosome-recycling factor, mitochondrial</fullName>
    </recommendedName>
    <alternativeName>
        <fullName evidence="4">Ribosome-releasing factor, mitochondrial</fullName>
    </alternativeName>
</protein>
<dbReference type="GO" id="GO:0005739">
    <property type="term" value="C:mitochondrion"/>
    <property type="evidence" value="ECO:0007669"/>
    <property type="project" value="TreeGrafter"/>
</dbReference>
<reference evidence="6" key="1">
    <citation type="submission" date="2025-08" db="UniProtKB">
        <authorList>
            <consortium name="Ensembl"/>
        </authorList>
    </citation>
    <scope>IDENTIFICATION</scope>
</reference>
<feature type="domain" description="Ribosome recycling factor" evidence="5">
    <location>
        <begin position="79"/>
        <end position="238"/>
    </location>
</feature>
<dbReference type="OMA" id="YVPIPKV"/>